<organism evidence="1 2">
    <name type="scientific">Nocardioides marmoribigeumensis</name>
    <dbReference type="NCBI Taxonomy" id="433649"/>
    <lineage>
        <taxon>Bacteria</taxon>
        <taxon>Bacillati</taxon>
        <taxon>Actinomycetota</taxon>
        <taxon>Actinomycetes</taxon>
        <taxon>Propionibacteriales</taxon>
        <taxon>Nocardioidaceae</taxon>
        <taxon>Nocardioides</taxon>
    </lineage>
</organism>
<evidence type="ECO:0000313" key="2">
    <source>
        <dbReference type="Proteomes" id="UP001183648"/>
    </source>
</evidence>
<name>A0ABU2BZ42_9ACTN</name>
<evidence type="ECO:0000313" key="1">
    <source>
        <dbReference type="EMBL" id="MDR7363668.1"/>
    </source>
</evidence>
<dbReference type="RefSeq" id="WP_310304327.1">
    <property type="nucleotide sequence ID" value="NZ_BAAAPS010000003.1"/>
</dbReference>
<comment type="caution">
    <text evidence="1">The sequence shown here is derived from an EMBL/GenBank/DDBJ whole genome shotgun (WGS) entry which is preliminary data.</text>
</comment>
<keyword evidence="2" id="KW-1185">Reference proteome</keyword>
<sequence length="174" mass="19402">MTLYADLTEQQAAAALEEFLEERPAALRHLVLSVGDAVELDHSVRSLEPLWVWVKERLRLGPSGQQPSWSRLGVGSHERLDAGSLQLLDGLISYVVDIVTIAVPEATWEVATDPHPKFLHKNQPMLRAGAWEQVPAWTIGNLGRQVFSDWPPADDRLASIVDFWLFCLAEVANT</sequence>
<protein>
    <submittedName>
        <fullName evidence="1">Uncharacterized protein</fullName>
    </submittedName>
</protein>
<gene>
    <name evidence="1" type="ORF">J2S63_003221</name>
</gene>
<proteinExistence type="predicted"/>
<reference evidence="1 2" key="1">
    <citation type="submission" date="2023-07" db="EMBL/GenBank/DDBJ databases">
        <title>Sequencing the genomes of 1000 actinobacteria strains.</title>
        <authorList>
            <person name="Klenk H.-P."/>
        </authorList>
    </citation>
    <scope>NUCLEOTIDE SEQUENCE [LARGE SCALE GENOMIC DNA]</scope>
    <source>
        <strain evidence="1 2">DSM 19426</strain>
    </source>
</reference>
<dbReference type="EMBL" id="JAVDYG010000001">
    <property type="protein sequence ID" value="MDR7363668.1"/>
    <property type="molecule type" value="Genomic_DNA"/>
</dbReference>
<accession>A0ABU2BZ42</accession>
<dbReference type="Proteomes" id="UP001183648">
    <property type="component" value="Unassembled WGS sequence"/>
</dbReference>